<keyword evidence="4" id="KW-1185">Reference proteome</keyword>
<dbReference type="GO" id="GO:0016787">
    <property type="term" value="F:hydrolase activity"/>
    <property type="evidence" value="ECO:0007669"/>
    <property type="project" value="InterPro"/>
</dbReference>
<reference evidence="3" key="1">
    <citation type="journal article" date="2020" name="Stud. Mycol.">
        <title>101 Dothideomycetes genomes: a test case for predicting lifestyles and emergence of pathogens.</title>
        <authorList>
            <person name="Haridas S."/>
            <person name="Albert R."/>
            <person name="Binder M."/>
            <person name="Bloem J."/>
            <person name="Labutti K."/>
            <person name="Salamov A."/>
            <person name="Andreopoulos B."/>
            <person name="Baker S."/>
            <person name="Barry K."/>
            <person name="Bills G."/>
            <person name="Bluhm B."/>
            <person name="Cannon C."/>
            <person name="Castanera R."/>
            <person name="Culley D."/>
            <person name="Daum C."/>
            <person name="Ezra D."/>
            <person name="Gonzalez J."/>
            <person name="Henrissat B."/>
            <person name="Kuo A."/>
            <person name="Liang C."/>
            <person name="Lipzen A."/>
            <person name="Lutzoni F."/>
            <person name="Magnuson J."/>
            <person name="Mondo S."/>
            <person name="Nolan M."/>
            <person name="Ohm R."/>
            <person name="Pangilinan J."/>
            <person name="Park H.-J."/>
            <person name="Ramirez L."/>
            <person name="Alfaro M."/>
            <person name="Sun H."/>
            <person name="Tritt A."/>
            <person name="Yoshinaga Y."/>
            <person name="Zwiers L.-H."/>
            <person name="Turgeon B."/>
            <person name="Goodwin S."/>
            <person name="Spatafora J."/>
            <person name="Crous P."/>
            <person name="Grigoriev I."/>
        </authorList>
    </citation>
    <scope>NUCLEOTIDE SEQUENCE</scope>
    <source>
        <strain evidence="3">CBS 130266</strain>
    </source>
</reference>
<dbReference type="OrthoDB" id="630188at2759"/>
<dbReference type="Pfam" id="PF00149">
    <property type="entry name" value="Metallophos"/>
    <property type="match status" value="1"/>
</dbReference>
<feature type="domain" description="Calcineurin-like phosphoesterase" evidence="2">
    <location>
        <begin position="16"/>
        <end position="212"/>
    </location>
</feature>
<dbReference type="SUPFAM" id="SSF56300">
    <property type="entry name" value="Metallo-dependent phosphatases"/>
    <property type="match status" value="1"/>
</dbReference>
<evidence type="ECO:0000313" key="3">
    <source>
        <dbReference type="EMBL" id="KAF2433209.1"/>
    </source>
</evidence>
<feature type="compositionally biased region" description="Basic and acidic residues" evidence="1">
    <location>
        <begin position="326"/>
        <end position="338"/>
    </location>
</feature>
<organism evidence="3 4">
    <name type="scientific">Tothia fuscella</name>
    <dbReference type="NCBI Taxonomy" id="1048955"/>
    <lineage>
        <taxon>Eukaryota</taxon>
        <taxon>Fungi</taxon>
        <taxon>Dikarya</taxon>
        <taxon>Ascomycota</taxon>
        <taxon>Pezizomycotina</taxon>
        <taxon>Dothideomycetes</taxon>
        <taxon>Pleosporomycetidae</taxon>
        <taxon>Venturiales</taxon>
        <taxon>Cylindrosympodiaceae</taxon>
        <taxon>Tothia</taxon>
    </lineage>
</organism>
<feature type="compositionally biased region" description="Gly residues" evidence="1">
    <location>
        <begin position="340"/>
        <end position="351"/>
    </location>
</feature>
<dbReference type="CDD" id="cd07379">
    <property type="entry name" value="MPP_239FB"/>
    <property type="match status" value="1"/>
</dbReference>
<accession>A0A9P4NVS6</accession>
<dbReference type="InterPro" id="IPR004843">
    <property type="entry name" value="Calcineurin-like_PHP"/>
</dbReference>
<name>A0A9P4NVS6_9PEZI</name>
<protein>
    <submittedName>
        <fullName evidence="3">Metallo-dependent phosphatase</fullName>
    </submittedName>
</protein>
<feature type="region of interest" description="Disordered" evidence="1">
    <location>
        <begin position="326"/>
        <end position="351"/>
    </location>
</feature>
<dbReference type="InterPro" id="IPR029052">
    <property type="entry name" value="Metallo-depent_PP-like"/>
</dbReference>
<comment type="caution">
    <text evidence="3">The sequence shown here is derived from an EMBL/GenBank/DDBJ whole genome shotgun (WGS) entry which is preliminary data.</text>
</comment>
<dbReference type="InterPro" id="IPR051693">
    <property type="entry name" value="UPF0046_metallophosphoest"/>
</dbReference>
<dbReference type="PANTHER" id="PTHR12905">
    <property type="entry name" value="METALLOPHOSPHOESTERASE"/>
    <property type="match status" value="1"/>
</dbReference>
<evidence type="ECO:0000313" key="4">
    <source>
        <dbReference type="Proteomes" id="UP000800235"/>
    </source>
</evidence>
<dbReference type="PANTHER" id="PTHR12905:SF16">
    <property type="entry name" value="SER_THR PROTEIN PHOSPHATASE FAMILY PROTEIN (AFU_ORTHOLOGUE AFUA_1G06000)"/>
    <property type="match status" value="1"/>
</dbReference>
<dbReference type="Gene3D" id="3.60.21.10">
    <property type="match status" value="1"/>
</dbReference>
<evidence type="ECO:0000256" key="1">
    <source>
        <dbReference type="SAM" id="MobiDB-lite"/>
    </source>
</evidence>
<proteinExistence type="predicted"/>
<gene>
    <name evidence="3" type="ORF">EJ08DRAFT_669078</name>
</gene>
<dbReference type="Proteomes" id="UP000800235">
    <property type="component" value="Unassembled WGS sequence"/>
</dbReference>
<dbReference type="AlphaFoldDB" id="A0A9P4NVS6"/>
<dbReference type="EMBL" id="MU007022">
    <property type="protein sequence ID" value="KAF2433209.1"/>
    <property type="molecule type" value="Genomic_DNA"/>
</dbReference>
<sequence>MENSTYPPWAPYRKTRIVCVSDTHNQTPSLPKGDVLIHAGDLTNQGTLSEMKKTVAWLEKADFEVKIVVAGNHDITLDDDFYAENWASFHNQQKQDAVACQALLQNSPSITYLNHSSTHIKLTTPNGRRTHFKVFGSPYSPAHGLWAFGYQPSEAQKLWDKIPSDTDILITHTPPKGHCDTTVTKSRAGCEILRQALWRVRPHLAVCGHMHEGRGAEIIKWHTGALANVKFLDESVEYWEDPGAGVGNKKQSLVNLTAKSLNTPLNNVTLTAPRTAKNAAFSGEGRGTLPSSEEVGRLAEVDSYRSSFKASMGGGKKATLHALAERSKHDDGERERIRYSGGGDGGGGAVEGGRMRRETCVVNAAVMANSWGGAKRFNKVIVVDLDLPVWGDGDGEGELLAKLERETENDGGE</sequence>
<evidence type="ECO:0000259" key="2">
    <source>
        <dbReference type="Pfam" id="PF00149"/>
    </source>
</evidence>